<feature type="compositionally biased region" description="Basic residues" evidence="1">
    <location>
        <begin position="366"/>
        <end position="385"/>
    </location>
</feature>
<protein>
    <recommendedName>
        <fullName evidence="3">Protein-glutamine gamma-glutamyltransferase TgpA N-terminal domain-containing protein</fullName>
    </recommendedName>
</protein>
<feature type="compositionally biased region" description="Basic and acidic residues" evidence="1">
    <location>
        <begin position="396"/>
        <end position="420"/>
    </location>
</feature>
<evidence type="ECO:0000313" key="6">
    <source>
        <dbReference type="Proteomes" id="UP001321543"/>
    </source>
</evidence>
<keyword evidence="2" id="KW-0812">Transmembrane</keyword>
<evidence type="ECO:0000256" key="2">
    <source>
        <dbReference type="SAM" id="Phobius"/>
    </source>
</evidence>
<dbReference type="EMBL" id="AP027728">
    <property type="protein sequence ID" value="BDZ37428.1"/>
    <property type="molecule type" value="Genomic_DNA"/>
</dbReference>
<feature type="compositionally biased region" description="Basic and acidic residues" evidence="1">
    <location>
        <begin position="483"/>
        <end position="495"/>
    </location>
</feature>
<feature type="region of interest" description="Disordered" evidence="1">
    <location>
        <begin position="483"/>
        <end position="503"/>
    </location>
</feature>
<feature type="transmembrane region" description="Helical" evidence="2">
    <location>
        <begin position="188"/>
        <end position="207"/>
    </location>
</feature>
<dbReference type="Pfam" id="PF11992">
    <property type="entry name" value="TgpA_N"/>
    <property type="match status" value="1"/>
</dbReference>
<dbReference type="Proteomes" id="UP001321543">
    <property type="component" value="Chromosome"/>
</dbReference>
<proteinExistence type="predicted"/>
<accession>A0ABM8FNW8</accession>
<dbReference type="EMBL" id="AP027728">
    <property type="protein sequence ID" value="BDZ40692.1"/>
    <property type="molecule type" value="Genomic_DNA"/>
</dbReference>
<reference evidence="4" key="3">
    <citation type="submission" date="2023-02" db="EMBL/GenBank/DDBJ databases">
        <authorList>
            <person name="Sun Q."/>
            <person name="Mori K."/>
        </authorList>
    </citation>
    <scope>NUCLEOTIDE SEQUENCE</scope>
    <source>
        <strain evidence="4">NBRC 106310</strain>
    </source>
</reference>
<feature type="transmembrane region" description="Helical" evidence="2">
    <location>
        <begin position="135"/>
        <end position="156"/>
    </location>
</feature>
<gene>
    <name evidence="4" type="ORF">GCM10025863_00420</name>
    <name evidence="5" type="ORF">GCM10025863_33060</name>
</gene>
<name>A0ABM8FNW8_9MICO</name>
<reference evidence="6" key="2">
    <citation type="journal article" date="2019" name="Int. J. Syst. Evol. Microbiol.">
        <title>The Global Catalogue of Microorganisms (GCM) 10K type strain sequencing project: providing services to taxonomists for standard genome sequencing and annotation.</title>
        <authorList>
            <consortium name="The Broad Institute Genomics Platform"/>
            <consortium name="The Broad Institute Genome Sequencing Center for Infectious Disease"/>
            <person name="Wu L."/>
            <person name="Ma J."/>
        </authorList>
    </citation>
    <scope>NUCLEOTIDE SEQUENCE [LARGE SCALE GENOMIC DNA]</scope>
    <source>
        <strain evidence="6">NBRC 106310</strain>
    </source>
</reference>
<feature type="transmembrane region" description="Helical" evidence="2">
    <location>
        <begin position="80"/>
        <end position="99"/>
    </location>
</feature>
<feature type="transmembrane region" description="Helical" evidence="2">
    <location>
        <begin position="46"/>
        <end position="68"/>
    </location>
</feature>
<reference evidence="4" key="1">
    <citation type="journal article" date="2014" name="Int. J. Syst. Evol. Microbiol.">
        <title>Complete genome of a new Firmicutes species belonging to the dominant human colonic microbiota ('Ruminococcus bicirculans') reveals two chromosomes and a selective capacity to utilize plant glucans.</title>
        <authorList>
            <consortium name="NISC Comparative Sequencing Program"/>
            <person name="Wegmann U."/>
            <person name="Louis P."/>
            <person name="Goesmann A."/>
            <person name="Henrissat B."/>
            <person name="Duncan S.H."/>
            <person name="Flint H.J."/>
        </authorList>
    </citation>
    <scope>NUCLEOTIDE SEQUENCE</scope>
    <source>
        <strain evidence="4">NBRC 106310</strain>
    </source>
</reference>
<evidence type="ECO:0000256" key="1">
    <source>
        <dbReference type="SAM" id="MobiDB-lite"/>
    </source>
</evidence>
<feature type="transmembrane region" description="Helical" evidence="2">
    <location>
        <begin position="21"/>
        <end position="40"/>
    </location>
</feature>
<feature type="transmembrane region" description="Helical" evidence="2">
    <location>
        <begin position="163"/>
        <end position="182"/>
    </location>
</feature>
<dbReference type="InterPro" id="IPR021878">
    <property type="entry name" value="TgpA_N"/>
</dbReference>
<sequence>MTDRAQAAGAIQSPPRRPAGPLGSGMLAMLTVIVAVWPYTGAVQPGLWSFVVGVTVILVALVGMIARGALGGVRIGIRRVLVLLAQLIVAVLACTAMLAGETARLGMIPTGQTVRLIGVRLTQSFDEIMNGVAPIAASMPMATLLGLAFAVVAILIDQLVAHRLVVLAVLLSSVVGVVPMLVSFGTVNIAWFLMQAVTILLLLRFGARHDPRAARSASSTVATTVGAVAIVAALVLAPVLPVASALPGTGPMLTVSANLRLGDDLRRPEGVEALTLVTSAASAPYLRMATLSRFDGDVWRPDRGDRVPVRAGFGERDWADPIATVTNDVSIRVVGVSSDRLPVPYAPERLTGLEGLVGGAREPHRAQSHRGRGRVGLHGEGRHRRADPGADSGVDGIRRTDTRAARRPSADHRSAGERGDRGRRHRLRPADRPAGLVPHRVLVLAGGPGRGGVRRHGRRGRGDLPGQAHRVLHPLRGRVRADDVDARDAGADRRRLSARHRHG</sequence>
<evidence type="ECO:0000313" key="4">
    <source>
        <dbReference type="EMBL" id="BDZ37428.1"/>
    </source>
</evidence>
<keyword evidence="2" id="KW-1133">Transmembrane helix</keyword>
<feature type="domain" description="Protein-glutamine gamma-glutamyltransferase TgpA N-terminal" evidence="3">
    <location>
        <begin position="30"/>
        <end position="355"/>
    </location>
</feature>
<keyword evidence="2" id="KW-0472">Membrane</keyword>
<evidence type="ECO:0000259" key="3">
    <source>
        <dbReference type="Pfam" id="PF11992"/>
    </source>
</evidence>
<feature type="transmembrane region" description="Helical" evidence="2">
    <location>
        <begin position="219"/>
        <end position="240"/>
    </location>
</feature>
<organism evidence="4 6">
    <name type="scientific">Microbacterium suwonense</name>
    <dbReference type="NCBI Taxonomy" id="683047"/>
    <lineage>
        <taxon>Bacteria</taxon>
        <taxon>Bacillati</taxon>
        <taxon>Actinomycetota</taxon>
        <taxon>Actinomycetes</taxon>
        <taxon>Micrococcales</taxon>
        <taxon>Microbacteriaceae</taxon>
        <taxon>Microbacterium</taxon>
    </lineage>
</organism>
<keyword evidence="6" id="KW-1185">Reference proteome</keyword>
<feature type="region of interest" description="Disordered" evidence="1">
    <location>
        <begin position="359"/>
        <end position="467"/>
    </location>
</feature>
<evidence type="ECO:0000313" key="5">
    <source>
        <dbReference type="EMBL" id="BDZ40692.1"/>
    </source>
</evidence>